<dbReference type="PANTHER" id="PTHR11493">
    <property type="entry name" value="SULFITE REDUCTASE [NADPH] SUBUNIT BETA-RELATED"/>
    <property type="match status" value="1"/>
</dbReference>
<evidence type="ECO:0000256" key="15">
    <source>
        <dbReference type="HAMAP-Rule" id="MF_01540"/>
    </source>
</evidence>
<dbReference type="GO" id="GO:0050311">
    <property type="term" value="F:sulfite reductase (ferredoxin) activity"/>
    <property type="evidence" value="ECO:0007669"/>
    <property type="project" value="TreeGrafter"/>
</dbReference>
<keyword evidence="8 15" id="KW-0560">Oxidoreductase</keyword>
<evidence type="ECO:0000256" key="9">
    <source>
        <dbReference type="ARBA" id="ARBA00023004"/>
    </source>
</evidence>
<keyword evidence="6 15" id="KW-0479">Metal-binding</keyword>
<dbReference type="PATRIC" id="fig|1316936.3.peg.1131"/>
<dbReference type="InterPro" id="IPR045854">
    <property type="entry name" value="NO2/SO3_Rdtase_4Fe4S_sf"/>
</dbReference>
<feature type="binding site" description="axial binding residue" evidence="15">
    <location>
        <position position="492"/>
    </location>
    <ligand>
        <name>siroheme</name>
        <dbReference type="ChEBI" id="CHEBI:60052"/>
    </ligand>
    <ligandPart>
        <name>Fe</name>
        <dbReference type="ChEBI" id="CHEBI:18248"/>
    </ligandPart>
</feature>
<sequence length="578" mass="64057">MDEQPTRSPEDRSRDVTQPLSALSPAESLKASSDYLRGTIAQGLVEPLSGAISADDQSLLKFHGIYQEDDRDLRDERRRQKLEPAFEFLVRLRLPGGVCSPQQWLVLDDLARTYANGTLRLTTRQTFQFHGILKKDLKKTIQGIDKALLDSIGACGDVVRGVLCSSLPERSRLHTELYELAKRTSEHFLPKTRAYHEIWLNETKVAGSAAEDEPLLGKTYLPRKFKIAFAAPPSNDVDVYTHDLGFIAIAEEGQLVGFDVVVGGGMGRADNDPTTFPRLADPIGFCRTDEVIAVAEAVVSIQRDYGDRVTRKHARMKYTIDSRGVTWFRGELERRLGRSLEPPRPFVFTANTDPFGWTEGEDGRSHFTLFVENGRVKGRMMEGVRALAAIHQGDFRLTANQNLIIANIPAHERGRIQAVLAEYGLDGGGDSGPSLLRRNAMACVALPTCSLAMAESERYLPGFITRLEKILVDFGLGEVPIILRMTGCPNGCSRPYVAEIGFSGRGPGTYNLYLGGGFHGQRLNRLFLENVDEETIVATLTPIFRRFAAERGADEHFGDYVIRAGLIAPVTSGRDFTR</sequence>
<name>S9TJL2_MAGFU</name>
<keyword evidence="3 15" id="KW-0004">4Fe-4S</keyword>
<dbReference type="GO" id="GO:0050661">
    <property type="term" value="F:NADP binding"/>
    <property type="evidence" value="ECO:0007669"/>
    <property type="project" value="InterPro"/>
</dbReference>
<dbReference type="GO" id="GO:0020037">
    <property type="term" value="F:heme binding"/>
    <property type="evidence" value="ECO:0007669"/>
    <property type="project" value="InterPro"/>
</dbReference>
<dbReference type="GO" id="GO:0004783">
    <property type="term" value="F:sulfite reductase (NADPH) activity"/>
    <property type="evidence" value="ECO:0007669"/>
    <property type="project" value="UniProtKB-UniRule"/>
</dbReference>
<dbReference type="EMBL" id="AQPH01000014">
    <property type="protein sequence ID" value="EPY02451.1"/>
    <property type="molecule type" value="Genomic_DNA"/>
</dbReference>
<keyword evidence="4 15" id="KW-0028">Amino-acid biosynthesis</keyword>
<keyword evidence="7 15" id="KW-0521">NADP</keyword>
<evidence type="ECO:0000256" key="6">
    <source>
        <dbReference type="ARBA" id="ARBA00022723"/>
    </source>
</evidence>
<feature type="binding site" evidence="15">
    <location>
        <position position="492"/>
    </location>
    <ligand>
        <name>[4Fe-4S] cluster</name>
        <dbReference type="ChEBI" id="CHEBI:49883"/>
    </ligand>
</feature>
<dbReference type="SUPFAM" id="SSF55124">
    <property type="entry name" value="Nitrite/Sulfite reductase N-terminal domain-like"/>
    <property type="match status" value="2"/>
</dbReference>
<evidence type="ECO:0000256" key="14">
    <source>
        <dbReference type="ARBA" id="ARBA00062253"/>
    </source>
</evidence>
<dbReference type="HAMAP" id="MF_01540">
    <property type="entry name" value="CysI"/>
    <property type="match status" value="1"/>
</dbReference>
<accession>S9TJL2</accession>
<dbReference type="UniPathway" id="UPA00140">
    <property type="reaction ID" value="UER00207"/>
</dbReference>
<dbReference type="GO" id="GO:0051539">
    <property type="term" value="F:4 iron, 4 sulfur cluster binding"/>
    <property type="evidence" value="ECO:0007669"/>
    <property type="project" value="UniProtKB-KW"/>
</dbReference>
<feature type="domain" description="Nitrite/Sulfite reductase ferredoxin-like" evidence="18">
    <location>
        <begin position="361"/>
        <end position="422"/>
    </location>
</feature>
<feature type="binding site" evidence="15">
    <location>
        <position position="443"/>
    </location>
    <ligand>
        <name>[4Fe-4S] cluster</name>
        <dbReference type="ChEBI" id="CHEBI:49883"/>
    </ligand>
</feature>
<feature type="domain" description="Nitrite/sulphite reductase 4Fe-4S" evidence="17">
    <location>
        <begin position="184"/>
        <end position="339"/>
    </location>
</feature>
<comment type="similarity">
    <text evidence="2 15">Belongs to the nitrite and sulfite reductase 4Fe-4S domain family.</text>
</comment>
<feature type="region of interest" description="Disordered" evidence="16">
    <location>
        <begin position="1"/>
        <end position="27"/>
    </location>
</feature>
<feature type="domain" description="Nitrite/Sulfite reductase ferredoxin-like" evidence="18">
    <location>
        <begin position="88"/>
        <end position="145"/>
    </location>
</feature>
<dbReference type="Pfam" id="PF03460">
    <property type="entry name" value="NIR_SIR_ferr"/>
    <property type="match status" value="2"/>
</dbReference>
<dbReference type="InterPro" id="IPR006067">
    <property type="entry name" value="NO2/SO3_Rdtase_4Fe4S_dom"/>
</dbReference>
<comment type="pathway">
    <text evidence="1 15">Sulfur metabolism; hydrogen sulfide biosynthesis; hydrogen sulfide from sulfite (NADPH route): step 1/1.</text>
</comment>
<dbReference type="NCBIfam" id="TIGR02041">
    <property type="entry name" value="CysI"/>
    <property type="match status" value="1"/>
</dbReference>
<reference evidence="19 20" key="1">
    <citation type="submission" date="2013-04" db="EMBL/GenBank/DDBJ databases">
        <authorList>
            <person name="Kuznetsov B."/>
            <person name="Ivanovsky R."/>
        </authorList>
    </citation>
    <scope>NUCLEOTIDE SEQUENCE [LARGE SCALE GENOMIC DNA]</scope>
    <source>
        <strain evidence="19 20">MGU-K5</strain>
    </source>
</reference>
<keyword evidence="10 15" id="KW-0411">Iron-sulfur</keyword>
<comment type="caution">
    <text evidence="19">The sequence shown here is derived from an EMBL/GenBank/DDBJ whole genome shotgun (WGS) entry which is preliminary data.</text>
</comment>
<dbReference type="PRINTS" id="PR00397">
    <property type="entry name" value="SIROHAEM"/>
</dbReference>
<comment type="cofactor">
    <cofactor evidence="15">
        <name>[4Fe-4S] cluster</name>
        <dbReference type="ChEBI" id="CHEBI:49883"/>
    </cofactor>
    <text evidence="15">Binds 1 [4Fe-4S] cluster per subunit.</text>
</comment>
<evidence type="ECO:0000256" key="16">
    <source>
        <dbReference type="SAM" id="MobiDB-lite"/>
    </source>
</evidence>
<dbReference type="eggNOG" id="COG0155">
    <property type="taxonomic scope" value="Bacteria"/>
</dbReference>
<dbReference type="SUPFAM" id="SSF56014">
    <property type="entry name" value="Nitrite and sulphite reductase 4Fe-4S domain-like"/>
    <property type="match status" value="2"/>
</dbReference>
<keyword evidence="5 15" id="KW-0349">Heme</keyword>
<dbReference type="InterPro" id="IPR045169">
    <property type="entry name" value="NO2/SO3_Rdtase_4Fe4S_prot"/>
</dbReference>
<dbReference type="FunFam" id="3.30.413.10:FF:000003">
    <property type="entry name" value="Sulfite reductase [NADPH] hemoprotein beta-component"/>
    <property type="match status" value="1"/>
</dbReference>
<evidence type="ECO:0000259" key="18">
    <source>
        <dbReference type="Pfam" id="PF03460"/>
    </source>
</evidence>
<evidence type="ECO:0000256" key="1">
    <source>
        <dbReference type="ARBA" id="ARBA00004774"/>
    </source>
</evidence>
<evidence type="ECO:0000256" key="7">
    <source>
        <dbReference type="ARBA" id="ARBA00022857"/>
    </source>
</evidence>
<dbReference type="EC" id="1.8.1.2" evidence="15"/>
<comment type="subunit">
    <text evidence="14 15">Alpha(8)-beta(8). The alpha component is a flavoprotein, the beta component is a hemoprotein.</text>
</comment>
<dbReference type="GO" id="GO:0009337">
    <property type="term" value="C:sulfite reductase complex (NADPH)"/>
    <property type="evidence" value="ECO:0007669"/>
    <property type="project" value="InterPro"/>
</dbReference>
<evidence type="ECO:0000256" key="4">
    <source>
        <dbReference type="ARBA" id="ARBA00022605"/>
    </source>
</evidence>
<dbReference type="Gene3D" id="3.30.413.10">
    <property type="entry name" value="Sulfite Reductase Hemoprotein, domain 1"/>
    <property type="match status" value="2"/>
</dbReference>
<evidence type="ECO:0000256" key="13">
    <source>
        <dbReference type="ARBA" id="ARBA00057160"/>
    </source>
</evidence>
<evidence type="ECO:0000313" key="20">
    <source>
        <dbReference type="Proteomes" id="UP000015350"/>
    </source>
</evidence>
<evidence type="ECO:0000256" key="11">
    <source>
        <dbReference type="ARBA" id="ARBA00023192"/>
    </source>
</evidence>
<dbReference type="GO" id="GO:0019344">
    <property type="term" value="P:cysteine biosynthetic process"/>
    <property type="evidence" value="ECO:0007669"/>
    <property type="project" value="UniProtKB-KW"/>
</dbReference>
<evidence type="ECO:0000256" key="8">
    <source>
        <dbReference type="ARBA" id="ARBA00023002"/>
    </source>
</evidence>
<dbReference type="STRING" id="1316936.K678_05643"/>
<dbReference type="InterPro" id="IPR011786">
    <property type="entry name" value="CysI"/>
</dbReference>
<comment type="function">
    <text evidence="13 15">Component of the sulfite reductase complex that catalyzes the 6-electron reduction of sulfite to sulfide. This is one of several activities required for the biosynthesis of L-cysteine from sulfate.</text>
</comment>
<dbReference type="InterPro" id="IPR005117">
    <property type="entry name" value="NiRdtase/SiRdtase_haem-b_fer"/>
</dbReference>
<evidence type="ECO:0000313" key="19">
    <source>
        <dbReference type="EMBL" id="EPY02451.1"/>
    </source>
</evidence>
<dbReference type="AlphaFoldDB" id="S9TJL2"/>
<feature type="binding site" evidence="15">
    <location>
        <position position="449"/>
    </location>
    <ligand>
        <name>[4Fe-4S] cluster</name>
        <dbReference type="ChEBI" id="CHEBI:49883"/>
    </ligand>
</feature>
<feature type="compositionally biased region" description="Basic and acidic residues" evidence="16">
    <location>
        <begin position="1"/>
        <end position="15"/>
    </location>
</feature>
<dbReference type="Proteomes" id="UP000015350">
    <property type="component" value="Unassembled WGS sequence"/>
</dbReference>
<dbReference type="RefSeq" id="WP_021131486.1">
    <property type="nucleotide sequence ID" value="NZ_AQPH01000014.1"/>
</dbReference>
<comment type="cofactor">
    <cofactor evidence="15">
        <name>siroheme</name>
        <dbReference type="ChEBI" id="CHEBI:60052"/>
    </cofactor>
    <text evidence="15">Binds 1 siroheme per subunit.</text>
</comment>
<dbReference type="GO" id="GO:0070814">
    <property type="term" value="P:hydrogen sulfide biosynthetic process"/>
    <property type="evidence" value="ECO:0007669"/>
    <property type="project" value="UniProtKB-UniRule"/>
</dbReference>
<dbReference type="InterPro" id="IPR006066">
    <property type="entry name" value="NO2/SO3_Rdtase_FeS/sirohaem_BS"/>
</dbReference>
<dbReference type="GO" id="GO:0000103">
    <property type="term" value="P:sulfate assimilation"/>
    <property type="evidence" value="ECO:0007669"/>
    <property type="project" value="UniProtKB-UniRule"/>
</dbReference>
<evidence type="ECO:0000256" key="2">
    <source>
        <dbReference type="ARBA" id="ARBA00010429"/>
    </source>
</evidence>
<dbReference type="Pfam" id="PF01077">
    <property type="entry name" value="NIR_SIR"/>
    <property type="match status" value="1"/>
</dbReference>
<dbReference type="PROSITE" id="PS00365">
    <property type="entry name" value="NIR_SIR"/>
    <property type="match status" value="1"/>
</dbReference>
<evidence type="ECO:0000259" key="17">
    <source>
        <dbReference type="Pfam" id="PF01077"/>
    </source>
</evidence>
<comment type="catalytic activity">
    <reaction evidence="12 15">
        <text>hydrogen sulfide + 3 NADP(+) + 3 H2O = sulfite + 3 NADPH + 4 H(+)</text>
        <dbReference type="Rhea" id="RHEA:13801"/>
        <dbReference type="ChEBI" id="CHEBI:15377"/>
        <dbReference type="ChEBI" id="CHEBI:15378"/>
        <dbReference type="ChEBI" id="CHEBI:17359"/>
        <dbReference type="ChEBI" id="CHEBI:29919"/>
        <dbReference type="ChEBI" id="CHEBI:57783"/>
        <dbReference type="ChEBI" id="CHEBI:58349"/>
        <dbReference type="EC" id="1.8.1.2"/>
    </reaction>
</comment>
<proteinExistence type="inferred from homology"/>
<dbReference type="GO" id="GO:0046872">
    <property type="term" value="F:metal ion binding"/>
    <property type="evidence" value="ECO:0007669"/>
    <property type="project" value="UniProtKB-KW"/>
</dbReference>
<evidence type="ECO:0000256" key="3">
    <source>
        <dbReference type="ARBA" id="ARBA00022485"/>
    </source>
</evidence>
<organism evidence="19 20">
    <name type="scientific">Magnetospirillum fulvum MGU-K5</name>
    <dbReference type="NCBI Taxonomy" id="1316936"/>
    <lineage>
        <taxon>Bacteria</taxon>
        <taxon>Pseudomonadati</taxon>
        <taxon>Pseudomonadota</taxon>
        <taxon>Alphaproteobacteria</taxon>
        <taxon>Rhodospirillales</taxon>
        <taxon>Rhodospirillaceae</taxon>
        <taxon>Magnetospirillum</taxon>
    </lineage>
</organism>
<dbReference type="NCBIfam" id="NF010029">
    <property type="entry name" value="PRK13504.1"/>
    <property type="match status" value="1"/>
</dbReference>
<gene>
    <name evidence="15" type="primary">cysI</name>
    <name evidence="19" type="ORF">K678_05643</name>
</gene>
<feature type="binding site" evidence="15">
    <location>
        <position position="488"/>
    </location>
    <ligand>
        <name>[4Fe-4S] cluster</name>
        <dbReference type="ChEBI" id="CHEBI:49883"/>
    </ligand>
</feature>
<evidence type="ECO:0000256" key="5">
    <source>
        <dbReference type="ARBA" id="ARBA00022617"/>
    </source>
</evidence>
<keyword evidence="11 15" id="KW-0198">Cysteine biosynthesis</keyword>
<protein>
    <recommendedName>
        <fullName evidence="15">Sulfite reductase [NADPH] hemoprotein beta-component</fullName>
        <shortName evidence="15">SiR-HP</shortName>
        <shortName evidence="15">SiRHP</shortName>
        <ecNumber evidence="15">1.8.1.2</ecNumber>
    </recommendedName>
</protein>
<dbReference type="OrthoDB" id="9803707at2"/>
<keyword evidence="9 15" id="KW-0408">Iron</keyword>
<dbReference type="PANTHER" id="PTHR11493:SF47">
    <property type="entry name" value="SULFITE REDUCTASE [NADPH] SUBUNIT BETA"/>
    <property type="match status" value="1"/>
</dbReference>
<evidence type="ECO:0000256" key="10">
    <source>
        <dbReference type="ARBA" id="ARBA00023014"/>
    </source>
</evidence>
<evidence type="ECO:0000256" key="12">
    <source>
        <dbReference type="ARBA" id="ARBA00052219"/>
    </source>
</evidence>
<dbReference type="InterPro" id="IPR036136">
    <property type="entry name" value="Nit/Sulf_reduc_fer-like_dom_sf"/>
</dbReference>